<dbReference type="Proteomes" id="UP000070544">
    <property type="component" value="Unassembled WGS sequence"/>
</dbReference>
<organism evidence="3 4">
    <name type="scientific">Gonapodya prolifera (strain JEL478)</name>
    <name type="common">Monoblepharis prolifera</name>
    <dbReference type="NCBI Taxonomy" id="1344416"/>
    <lineage>
        <taxon>Eukaryota</taxon>
        <taxon>Fungi</taxon>
        <taxon>Fungi incertae sedis</taxon>
        <taxon>Chytridiomycota</taxon>
        <taxon>Chytridiomycota incertae sedis</taxon>
        <taxon>Monoblepharidomycetes</taxon>
        <taxon>Monoblepharidales</taxon>
        <taxon>Gonapodyaceae</taxon>
        <taxon>Gonapodya</taxon>
    </lineage>
</organism>
<accession>A0A139AK24</accession>
<dbReference type="EMBL" id="KQ965749">
    <property type="protein sequence ID" value="KXS16904.1"/>
    <property type="molecule type" value="Genomic_DNA"/>
</dbReference>
<evidence type="ECO:0000313" key="4">
    <source>
        <dbReference type="Proteomes" id="UP000070544"/>
    </source>
</evidence>
<name>A0A139AK24_GONPJ</name>
<reference evidence="3 4" key="1">
    <citation type="journal article" date="2015" name="Genome Biol. Evol.">
        <title>Phylogenomic analyses indicate that early fungi evolved digesting cell walls of algal ancestors of land plants.</title>
        <authorList>
            <person name="Chang Y."/>
            <person name="Wang S."/>
            <person name="Sekimoto S."/>
            <person name="Aerts A.L."/>
            <person name="Choi C."/>
            <person name="Clum A."/>
            <person name="LaButti K.M."/>
            <person name="Lindquist E.A."/>
            <person name="Yee Ngan C."/>
            <person name="Ohm R.A."/>
            <person name="Salamov A.A."/>
            <person name="Grigoriev I.V."/>
            <person name="Spatafora J.W."/>
            <person name="Berbee M.L."/>
        </authorList>
    </citation>
    <scope>NUCLEOTIDE SEQUENCE [LARGE SCALE GENOMIC DNA]</scope>
    <source>
        <strain evidence="3 4">JEL478</strain>
    </source>
</reference>
<dbReference type="OMA" id="ATIWEIK"/>
<protein>
    <submittedName>
        <fullName evidence="3">Uncharacterized protein</fullName>
    </submittedName>
</protein>
<dbReference type="InterPro" id="IPR026183">
    <property type="entry name" value="Taxilin_fam"/>
</dbReference>
<dbReference type="PANTHER" id="PTHR16127">
    <property type="entry name" value="TAXILIN"/>
    <property type="match status" value="1"/>
</dbReference>
<dbReference type="Pfam" id="PF09728">
    <property type="entry name" value="Taxilin"/>
    <property type="match status" value="1"/>
</dbReference>
<dbReference type="PANTHER" id="PTHR16127:SF13">
    <property type="entry name" value="GH01188P"/>
    <property type="match status" value="1"/>
</dbReference>
<dbReference type="AlphaFoldDB" id="A0A139AK24"/>
<dbReference type="STRING" id="1344416.A0A139AK24"/>
<comment type="similarity">
    <text evidence="1">Belongs to the taxilin family.</text>
</comment>
<feature type="region of interest" description="Disordered" evidence="2">
    <location>
        <begin position="1"/>
        <end position="83"/>
    </location>
</feature>
<evidence type="ECO:0000313" key="3">
    <source>
        <dbReference type="EMBL" id="KXS16904.1"/>
    </source>
</evidence>
<sequence>MSKPVPRTQPADVLMEPVSANATKSQAAQAPPPQQQKGKAARKPTQKPTPEELSQMIQSKISELQTEQKSIEEEEEELASQVRKATTELSELVNAQNTQGDKIDVIQQKYMELFQEHKRLERELGKIKRKSEQAAKDKDSAKAEVSKLTSQKQKIETVCRELQKENKRIKEESKRLAVSEQQKREELSSKFEATIWEIKSRMEEDTDDKKRRAEDAEEAKDRFKSFLTQYQALDHHYKSILKTKDVETQLVHVKLDQQRRLTEQEQFKVAALQAQVATYVAREEEWRAAMEGYVERWRAVEEALGKGSETFNLVRKEMEQMQRNTART</sequence>
<evidence type="ECO:0000256" key="1">
    <source>
        <dbReference type="ARBA" id="ARBA00009550"/>
    </source>
</evidence>
<dbReference type="GO" id="GO:0019905">
    <property type="term" value="F:syntaxin binding"/>
    <property type="evidence" value="ECO:0007669"/>
    <property type="project" value="InterPro"/>
</dbReference>
<evidence type="ECO:0000256" key="2">
    <source>
        <dbReference type="SAM" id="MobiDB-lite"/>
    </source>
</evidence>
<dbReference type="OrthoDB" id="425555at2759"/>
<feature type="compositionally biased region" description="Basic and acidic residues" evidence="2">
    <location>
        <begin position="125"/>
        <end position="145"/>
    </location>
</feature>
<gene>
    <name evidence="3" type="ORF">M427DRAFT_54946</name>
</gene>
<proteinExistence type="inferred from homology"/>
<keyword evidence="4" id="KW-1185">Reference proteome</keyword>
<feature type="compositionally biased region" description="Polar residues" evidence="2">
    <location>
        <begin position="55"/>
        <end position="68"/>
    </location>
</feature>
<feature type="region of interest" description="Disordered" evidence="2">
    <location>
        <begin position="125"/>
        <end position="147"/>
    </location>
</feature>